<dbReference type="RefSeq" id="WP_013863242.1">
    <property type="nucleotide sequence ID" value="NC_015635.1"/>
</dbReference>
<accession>F5XFG3</accession>
<comment type="similarity">
    <text evidence="1">Belongs to the short-chain dehydrogenases/reductases (SDR) family.</text>
</comment>
<dbReference type="PRINTS" id="PR00080">
    <property type="entry name" value="SDRFAMILY"/>
</dbReference>
<dbReference type="PROSITE" id="PS00061">
    <property type="entry name" value="ADH_SHORT"/>
    <property type="match status" value="1"/>
</dbReference>
<dbReference type="PANTHER" id="PTHR43639:SF1">
    <property type="entry name" value="SHORT-CHAIN DEHYDROGENASE_REDUCTASE FAMILY PROTEIN"/>
    <property type="match status" value="1"/>
</dbReference>
<sequence length="262" mass="27275">MTTENWLGGQHVLVSGGTQGVGAAIVRTAAARGAGAITVTGRSADLGGALVAELEAVGTPAQFLRVDLSDVDQARASVAGAIEGFGHLDCVVNAAGLTSRGTMLDTTPELFDAHIAINLKAPFFIMADTIRHLRERGVPGSIVNIISIAEVGGQPYLAPYVAAKAGLAGLTRNAAYAHRWDKIRINGIDIGWTATEGEGRIQRQAHGAGDDWLAKADASVPMGRISRPDDLAEFAVFLLSERAGVVTGSVIDWDQQVIGGQD</sequence>
<name>F5XFG3_MICPN</name>
<evidence type="ECO:0000313" key="3">
    <source>
        <dbReference type="EMBL" id="BAK35370.1"/>
    </source>
</evidence>
<dbReference type="OrthoDB" id="9803333at2"/>
<dbReference type="InterPro" id="IPR002347">
    <property type="entry name" value="SDR_fam"/>
</dbReference>
<dbReference type="AlphaFoldDB" id="F5XFG3"/>
<dbReference type="NCBIfam" id="NF004847">
    <property type="entry name" value="PRK06198.1"/>
    <property type="match status" value="1"/>
</dbReference>
<dbReference type="Gene3D" id="3.40.50.720">
    <property type="entry name" value="NAD(P)-binding Rossmann-like Domain"/>
    <property type="match status" value="1"/>
</dbReference>
<dbReference type="FunFam" id="3.40.50.720:FF:000084">
    <property type="entry name" value="Short-chain dehydrogenase reductase"/>
    <property type="match status" value="1"/>
</dbReference>
<dbReference type="PANTHER" id="PTHR43639">
    <property type="entry name" value="OXIDOREDUCTASE, SHORT-CHAIN DEHYDROGENASE/REDUCTASE FAMILY (AFU_ORTHOLOGUE AFUA_5G02870)"/>
    <property type="match status" value="1"/>
</dbReference>
<dbReference type="eggNOG" id="COG1028">
    <property type="taxonomic scope" value="Bacteria"/>
</dbReference>
<evidence type="ECO:0000256" key="1">
    <source>
        <dbReference type="ARBA" id="ARBA00006484"/>
    </source>
</evidence>
<gene>
    <name evidence="3" type="ordered locus">MLP_23560</name>
</gene>
<evidence type="ECO:0000313" key="4">
    <source>
        <dbReference type="Proteomes" id="UP000007947"/>
    </source>
</evidence>
<dbReference type="HOGENOM" id="CLU_010194_1_0_11"/>
<dbReference type="KEGG" id="mph:MLP_23560"/>
<proteinExistence type="inferred from homology"/>
<dbReference type="PRINTS" id="PR00081">
    <property type="entry name" value="GDHRDH"/>
</dbReference>
<dbReference type="CDD" id="cd05233">
    <property type="entry name" value="SDR_c"/>
    <property type="match status" value="1"/>
</dbReference>
<evidence type="ECO:0000256" key="2">
    <source>
        <dbReference type="ARBA" id="ARBA00023002"/>
    </source>
</evidence>
<reference evidence="3 4" key="1">
    <citation type="submission" date="2011-05" db="EMBL/GenBank/DDBJ databases">
        <title>Whole genome sequence of Microlunatus phosphovorus NM-1.</title>
        <authorList>
            <person name="Hosoyama A."/>
            <person name="Sasaki K."/>
            <person name="Harada T."/>
            <person name="Igarashi R."/>
            <person name="Kawakoshi A."/>
            <person name="Sasagawa M."/>
            <person name="Fukada J."/>
            <person name="Nakamura S."/>
            <person name="Katano Y."/>
            <person name="Hanada S."/>
            <person name="Kamagata Y."/>
            <person name="Nakamura N."/>
            <person name="Yamazaki S."/>
            <person name="Fujita N."/>
        </authorList>
    </citation>
    <scope>NUCLEOTIDE SEQUENCE [LARGE SCALE GENOMIC DNA]</scope>
    <source>
        <strain evidence="4">ATCC 700054 / DSM 10555 / JCM 9379 / NBRC 101784 / NCIMB 13414 / VKM Ac-1990 / NM-1</strain>
    </source>
</reference>
<dbReference type="EMBL" id="AP012204">
    <property type="protein sequence ID" value="BAK35370.1"/>
    <property type="molecule type" value="Genomic_DNA"/>
</dbReference>
<dbReference type="GO" id="GO:0016491">
    <property type="term" value="F:oxidoreductase activity"/>
    <property type="evidence" value="ECO:0007669"/>
    <property type="project" value="UniProtKB-KW"/>
</dbReference>
<dbReference type="Proteomes" id="UP000007947">
    <property type="component" value="Chromosome"/>
</dbReference>
<dbReference type="SUPFAM" id="SSF51735">
    <property type="entry name" value="NAD(P)-binding Rossmann-fold domains"/>
    <property type="match status" value="1"/>
</dbReference>
<dbReference type="STRING" id="1032480.MLP_23560"/>
<dbReference type="Pfam" id="PF13561">
    <property type="entry name" value="adh_short_C2"/>
    <property type="match status" value="1"/>
</dbReference>
<dbReference type="InterPro" id="IPR020904">
    <property type="entry name" value="Sc_DH/Rdtase_CS"/>
</dbReference>
<protein>
    <submittedName>
        <fullName evidence="3">Oxidoreductase</fullName>
    </submittedName>
</protein>
<keyword evidence="2" id="KW-0560">Oxidoreductase</keyword>
<dbReference type="InterPro" id="IPR036291">
    <property type="entry name" value="NAD(P)-bd_dom_sf"/>
</dbReference>
<organism evidence="3 4">
    <name type="scientific">Microlunatus phosphovorus (strain ATCC 700054 / DSM 10555 / JCM 9379 / NBRC 101784 / NCIMB 13414 / VKM Ac-1990 / NM-1)</name>
    <dbReference type="NCBI Taxonomy" id="1032480"/>
    <lineage>
        <taxon>Bacteria</taxon>
        <taxon>Bacillati</taxon>
        <taxon>Actinomycetota</taxon>
        <taxon>Actinomycetes</taxon>
        <taxon>Propionibacteriales</taxon>
        <taxon>Propionibacteriaceae</taxon>
        <taxon>Microlunatus</taxon>
    </lineage>
</organism>
<keyword evidence="4" id="KW-1185">Reference proteome</keyword>